<evidence type="ECO:0000313" key="4">
    <source>
        <dbReference type="EMBL" id="GKV28504.1"/>
    </source>
</evidence>
<keyword evidence="5" id="KW-1185">Reference proteome</keyword>
<evidence type="ECO:0000259" key="3">
    <source>
        <dbReference type="Pfam" id="PF13962"/>
    </source>
</evidence>
<evidence type="ECO:0000256" key="2">
    <source>
        <dbReference type="SAM" id="Phobius"/>
    </source>
</evidence>
<accession>A0AAV5KUY7</accession>
<keyword evidence="2" id="KW-1133">Transmembrane helix</keyword>
<evidence type="ECO:0000313" key="5">
    <source>
        <dbReference type="Proteomes" id="UP001054252"/>
    </source>
</evidence>
<dbReference type="PROSITE" id="PS50088">
    <property type="entry name" value="ANK_REPEAT"/>
    <property type="match status" value="2"/>
</dbReference>
<sequence>MDEKMREVAQVGDVHAFYALIQENPFVLESIDGFPFIDTPLHIAAFGGHIDFAMEMMNLKPSFARKLNPAGFSPMHLALLNHQTLVARELLKVDKDLVRVKGRGGLTPMHFAAKNGNLDLMAEFLEACPECITDVTIQNQTALHIAASNNSIETLELMVCWLQKTTHKYANIWNKQVLNKKNREGSTVLHIAASMNQPQMVRLLLKCKAISKNEVNLNGQSALDMLQRQVNNSKTAHILCEAGCMEAERIPARQTLAESLRSKMSWSETFRRTMACQNNKISSDMRNAMLVVAVLILTATYQACLSPPGGVWQGNIDTSSTTDKGNIGFSNSTTFGLPFTNSSNEVSVKSKNPITKSKIGVSVMATPIYAYFYFINTATFMTATCLVFFLLPDETINLLAIPVLLFILCYMLSMIYLAPFSICNFIFPYASALRPLSPILVAIVIFLLVCAPKFLARYLRSRRSLLLSS</sequence>
<proteinExistence type="predicted"/>
<feature type="domain" description="PGG" evidence="3">
    <location>
        <begin position="283"/>
        <end position="329"/>
    </location>
</feature>
<evidence type="ECO:0000256" key="1">
    <source>
        <dbReference type="PROSITE-ProRule" id="PRU00023"/>
    </source>
</evidence>
<feature type="transmembrane region" description="Helical" evidence="2">
    <location>
        <begin position="439"/>
        <end position="459"/>
    </location>
</feature>
<name>A0AAV5KUY7_9ROSI</name>
<feature type="repeat" description="ANK" evidence="1">
    <location>
        <begin position="104"/>
        <end position="125"/>
    </location>
</feature>
<dbReference type="InterPro" id="IPR036770">
    <property type="entry name" value="Ankyrin_rpt-contain_sf"/>
</dbReference>
<dbReference type="Proteomes" id="UP001054252">
    <property type="component" value="Unassembled WGS sequence"/>
</dbReference>
<feature type="repeat" description="ANK" evidence="1">
    <location>
        <begin position="184"/>
        <end position="206"/>
    </location>
</feature>
<organism evidence="4 5">
    <name type="scientific">Rubroshorea leprosula</name>
    <dbReference type="NCBI Taxonomy" id="152421"/>
    <lineage>
        <taxon>Eukaryota</taxon>
        <taxon>Viridiplantae</taxon>
        <taxon>Streptophyta</taxon>
        <taxon>Embryophyta</taxon>
        <taxon>Tracheophyta</taxon>
        <taxon>Spermatophyta</taxon>
        <taxon>Magnoliopsida</taxon>
        <taxon>eudicotyledons</taxon>
        <taxon>Gunneridae</taxon>
        <taxon>Pentapetalae</taxon>
        <taxon>rosids</taxon>
        <taxon>malvids</taxon>
        <taxon>Malvales</taxon>
        <taxon>Dipterocarpaceae</taxon>
        <taxon>Rubroshorea</taxon>
    </lineage>
</organism>
<protein>
    <recommendedName>
        <fullName evidence="3">PGG domain-containing protein</fullName>
    </recommendedName>
</protein>
<dbReference type="InterPro" id="IPR002110">
    <property type="entry name" value="Ankyrin_rpt"/>
</dbReference>
<feature type="transmembrane region" description="Helical" evidence="2">
    <location>
        <begin position="368"/>
        <end position="391"/>
    </location>
</feature>
<dbReference type="SMART" id="SM00248">
    <property type="entry name" value="ANK"/>
    <property type="match status" value="5"/>
</dbReference>
<comment type="caution">
    <text evidence="4">The sequence shown here is derived from an EMBL/GenBank/DDBJ whole genome shotgun (WGS) entry which is preliminary data.</text>
</comment>
<dbReference type="Pfam" id="PF13962">
    <property type="entry name" value="PGG"/>
    <property type="match status" value="1"/>
</dbReference>
<feature type="transmembrane region" description="Helical" evidence="2">
    <location>
        <begin position="403"/>
        <end position="427"/>
    </location>
</feature>
<dbReference type="EMBL" id="BPVZ01000079">
    <property type="protein sequence ID" value="GKV28504.1"/>
    <property type="molecule type" value="Genomic_DNA"/>
</dbReference>
<dbReference type="InterPro" id="IPR026961">
    <property type="entry name" value="PGG_dom"/>
</dbReference>
<keyword evidence="2" id="KW-0812">Transmembrane</keyword>
<dbReference type="SUPFAM" id="SSF48403">
    <property type="entry name" value="Ankyrin repeat"/>
    <property type="match status" value="1"/>
</dbReference>
<keyword evidence="2" id="KW-0472">Membrane</keyword>
<dbReference type="AlphaFoldDB" id="A0AAV5KUY7"/>
<dbReference type="Pfam" id="PF12796">
    <property type="entry name" value="Ank_2"/>
    <property type="match status" value="2"/>
</dbReference>
<dbReference type="Gene3D" id="1.25.40.20">
    <property type="entry name" value="Ankyrin repeat-containing domain"/>
    <property type="match status" value="1"/>
</dbReference>
<dbReference type="PROSITE" id="PS50297">
    <property type="entry name" value="ANK_REP_REGION"/>
    <property type="match status" value="2"/>
</dbReference>
<dbReference type="PANTHER" id="PTHR24128">
    <property type="entry name" value="HOMEOBOX PROTEIN WARIAI"/>
    <property type="match status" value="1"/>
</dbReference>
<keyword evidence="1" id="KW-0040">ANK repeat</keyword>
<reference evidence="4 5" key="1">
    <citation type="journal article" date="2021" name="Commun. Biol.">
        <title>The genome of Shorea leprosula (Dipterocarpaceae) highlights the ecological relevance of drought in aseasonal tropical rainforests.</title>
        <authorList>
            <person name="Ng K.K.S."/>
            <person name="Kobayashi M.J."/>
            <person name="Fawcett J.A."/>
            <person name="Hatakeyama M."/>
            <person name="Paape T."/>
            <person name="Ng C.H."/>
            <person name="Ang C.C."/>
            <person name="Tnah L.H."/>
            <person name="Lee C.T."/>
            <person name="Nishiyama T."/>
            <person name="Sese J."/>
            <person name="O'Brien M.J."/>
            <person name="Copetti D."/>
            <person name="Mohd Noor M.I."/>
            <person name="Ong R.C."/>
            <person name="Putra M."/>
            <person name="Sireger I.Z."/>
            <person name="Indrioko S."/>
            <person name="Kosugi Y."/>
            <person name="Izuno A."/>
            <person name="Isagi Y."/>
            <person name="Lee S.L."/>
            <person name="Shimizu K.K."/>
        </authorList>
    </citation>
    <scope>NUCLEOTIDE SEQUENCE [LARGE SCALE GENOMIC DNA]</scope>
    <source>
        <strain evidence="4">214</strain>
    </source>
</reference>
<gene>
    <name evidence="4" type="ORF">SLEP1_g37548</name>
</gene>
<dbReference type="PANTHER" id="PTHR24128:SF86">
    <property type="entry name" value="ALPHA-LATROTOXIN-LHE1A-LIKE"/>
    <property type="match status" value="1"/>
</dbReference>